<dbReference type="Proteomes" id="UP000276301">
    <property type="component" value="Unassembled WGS sequence"/>
</dbReference>
<keyword evidence="4" id="KW-1185">Reference proteome</keyword>
<dbReference type="SMART" id="SM00530">
    <property type="entry name" value="HTH_XRE"/>
    <property type="match status" value="1"/>
</dbReference>
<name>A0A498CPF7_9FIRM</name>
<dbReference type="Gene3D" id="1.10.260.40">
    <property type="entry name" value="lambda repressor-like DNA-binding domains"/>
    <property type="match status" value="1"/>
</dbReference>
<reference evidence="3 4" key="1">
    <citation type="submission" date="2018-10" db="EMBL/GenBank/DDBJ databases">
        <title>Anaerotruncus faecis sp. nov., isolated from human feces.</title>
        <authorList>
            <person name="Wang Y.-J."/>
        </authorList>
    </citation>
    <scope>NUCLEOTIDE SEQUENCE [LARGE SCALE GENOMIC DNA]</scope>
    <source>
        <strain evidence="3 4">22A2-44</strain>
    </source>
</reference>
<dbReference type="CDD" id="cd00093">
    <property type="entry name" value="HTH_XRE"/>
    <property type="match status" value="1"/>
</dbReference>
<keyword evidence="1" id="KW-0238">DNA-binding</keyword>
<accession>A0A498CPF7</accession>
<dbReference type="SUPFAM" id="SSF47413">
    <property type="entry name" value="lambda repressor-like DNA-binding domains"/>
    <property type="match status" value="1"/>
</dbReference>
<proteinExistence type="predicted"/>
<evidence type="ECO:0000259" key="2">
    <source>
        <dbReference type="PROSITE" id="PS50943"/>
    </source>
</evidence>
<dbReference type="AlphaFoldDB" id="A0A498CPF7"/>
<dbReference type="EMBL" id="RCHT01000002">
    <property type="protein sequence ID" value="RLL13916.1"/>
    <property type="molecule type" value="Genomic_DNA"/>
</dbReference>
<dbReference type="Pfam" id="PF01381">
    <property type="entry name" value="HTH_3"/>
    <property type="match status" value="1"/>
</dbReference>
<feature type="domain" description="HTH cro/C1-type" evidence="2">
    <location>
        <begin position="8"/>
        <end position="62"/>
    </location>
</feature>
<comment type="caution">
    <text evidence="3">The sequence shown here is derived from an EMBL/GenBank/DDBJ whole genome shotgun (WGS) entry which is preliminary data.</text>
</comment>
<evidence type="ECO:0000313" key="4">
    <source>
        <dbReference type="Proteomes" id="UP000276301"/>
    </source>
</evidence>
<sequence length="75" mass="8592">MAMCYPRLRALREESGLGQAETARMLGIDRRTYVRYEEKTRRIPLRIAVKLAAFYGVTIDYLVGRSDRRASAPKG</sequence>
<dbReference type="PROSITE" id="PS50943">
    <property type="entry name" value="HTH_CROC1"/>
    <property type="match status" value="1"/>
</dbReference>
<gene>
    <name evidence="3" type="ORF">D4A47_03200</name>
</gene>
<dbReference type="PANTHER" id="PTHR46558">
    <property type="entry name" value="TRACRIPTIONAL REGULATORY PROTEIN-RELATED-RELATED"/>
    <property type="match status" value="1"/>
</dbReference>
<evidence type="ECO:0000256" key="1">
    <source>
        <dbReference type="ARBA" id="ARBA00023125"/>
    </source>
</evidence>
<dbReference type="PANTHER" id="PTHR46558:SF11">
    <property type="entry name" value="HTH-TYPE TRANSCRIPTIONAL REGULATOR XRE"/>
    <property type="match status" value="1"/>
</dbReference>
<dbReference type="GO" id="GO:0003677">
    <property type="term" value="F:DNA binding"/>
    <property type="evidence" value="ECO:0007669"/>
    <property type="project" value="UniProtKB-KW"/>
</dbReference>
<dbReference type="InterPro" id="IPR010982">
    <property type="entry name" value="Lambda_DNA-bd_dom_sf"/>
</dbReference>
<dbReference type="InterPro" id="IPR001387">
    <property type="entry name" value="Cro/C1-type_HTH"/>
</dbReference>
<evidence type="ECO:0000313" key="3">
    <source>
        <dbReference type="EMBL" id="RLL13916.1"/>
    </source>
</evidence>
<protein>
    <submittedName>
        <fullName evidence="3">XRE family transcriptional regulator</fullName>
    </submittedName>
</protein>
<organism evidence="3 4">
    <name type="scientific">Anaerotruncus massiliensis</name>
    <name type="common">ex Liu et al. 2021</name>
    <dbReference type="NCBI Taxonomy" id="2321404"/>
    <lineage>
        <taxon>Bacteria</taxon>
        <taxon>Bacillati</taxon>
        <taxon>Bacillota</taxon>
        <taxon>Clostridia</taxon>
        <taxon>Eubacteriales</taxon>
        <taxon>Oscillospiraceae</taxon>
        <taxon>Anaerotruncus</taxon>
    </lineage>
</organism>